<feature type="region of interest" description="Disordered" evidence="1">
    <location>
        <begin position="216"/>
        <end position="271"/>
    </location>
</feature>
<evidence type="ECO:0000313" key="3">
    <source>
        <dbReference type="Proteomes" id="UP000012073"/>
    </source>
</evidence>
<evidence type="ECO:0000313" key="2">
    <source>
        <dbReference type="EMBL" id="CDF34088.1"/>
    </source>
</evidence>
<dbReference type="Gramene" id="CDF34088">
    <property type="protein sequence ID" value="CDF34088"/>
    <property type="gene ID" value="CHC_T00002661001"/>
</dbReference>
<dbReference type="GeneID" id="17321615"/>
<feature type="region of interest" description="Disordered" evidence="1">
    <location>
        <begin position="110"/>
        <end position="146"/>
    </location>
</feature>
<reference evidence="3" key="1">
    <citation type="journal article" date="2013" name="Proc. Natl. Acad. Sci. U.S.A.">
        <title>Genome structure and metabolic features in the red seaweed Chondrus crispus shed light on evolution of the Archaeplastida.</title>
        <authorList>
            <person name="Collen J."/>
            <person name="Porcel B."/>
            <person name="Carre W."/>
            <person name="Ball S.G."/>
            <person name="Chaparro C."/>
            <person name="Tonon T."/>
            <person name="Barbeyron T."/>
            <person name="Michel G."/>
            <person name="Noel B."/>
            <person name="Valentin K."/>
            <person name="Elias M."/>
            <person name="Artiguenave F."/>
            <person name="Arun A."/>
            <person name="Aury J.M."/>
            <person name="Barbosa-Neto J.F."/>
            <person name="Bothwell J.H."/>
            <person name="Bouget F.Y."/>
            <person name="Brillet L."/>
            <person name="Cabello-Hurtado F."/>
            <person name="Capella-Gutierrez S."/>
            <person name="Charrier B."/>
            <person name="Cladiere L."/>
            <person name="Cock J.M."/>
            <person name="Coelho S.M."/>
            <person name="Colleoni C."/>
            <person name="Czjzek M."/>
            <person name="Da Silva C."/>
            <person name="Delage L."/>
            <person name="Denoeud F."/>
            <person name="Deschamps P."/>
            <person name="Dittami S.M."/>
            <person name="Gabaldon T."/>
            <person name="Gachon C.M."/>
            <person name="Groisillier A."/>
            <person name="Herve C."/>
            <person name="Jabbari K."/>
            <person name="Katinka M."/>
            <person name="Kloareg B."/>
            <person name="Kowalczyk N."/>
            <person name="Labadie K."/>
            <person name="Leblanc C."/>
            <person name="Lopez P.J."/>
            <person name="McLachlan D.H."/>
            <person name="Meslet-Cladiere L."/>
            <person name="Moustafa A."/>
            <person name="Nehr Z."/>
            <person name="Nyvall Collen P."/>
            <person name="Panaud O."/>
            <person name="Partensky F."/>
            <person name="Poulain J."/>
            <person name="Rensing S.A."/>
            <person name="Rousvoal S."/>
            <person name="Samson G."/>
            <person name="Symeonidi A."/>
            <person name="Weissenbach J."/>
            <person name="Zambounis A."/>
            <person name="Wincker P."/>
            <person name="Boyen C."/>
        </authorList>
    </citation>
    <scope>NUCLEOTIDE SEQUENCE [LARGE SCALE GENOMIC DNA]</scope>
    <source>
        <strain evidence="3">cv. Stackhouse</strain>
    </source>
</reference>
<dbReference type="AlphaFoldDB" id="R7Q8H0"/>
<keyword evidence="3" id="KW-1185">Reference proteome</keyword>
<feature type="region of interest" description="Disordered" evidence="1">
    <location>
        <begin position="176"/>
        <end position="196"/>
    </location>
</feature>
<protein>
    <submittedName>
        <fullName evidence="2">Uncharacterized protein</fullName>
    </submittedName>
</protein>
<dbReference type="Proteomes" id="UP000012073">
    <property type="component" value="Unassembled WGS sequence"/>
</dbReference>
<accession>R7Q8H0</accession>
<evidence type="ECO:0000256" key="1">
    <source>
        <dbReference type="SAM" id="MobiDB-lite"/>
    </source>
</evidence>
<dbReference type="RefSeq" id="XP_005713907.1">
    <property type="nucleotide sequence ID" value="XM_005713850.1"/>
</dbReference>
<dbReference type="KEGG" id="ccp:CHC_T00002661001"/>
<name>R7Q8H0_CHOCR</name>
<dbReference type="OrthoDB" id="10615367at2759"/>
<dbReference type="EMBL" id="HG001672">
    <property type="protein sequence ID" value="CDF34088.1"/>
    <property type="molecule type" value="Genomic_DNA"/>
</dbReference>
<organism evidence="2 3">
    <name type="scientific">Chondrus crispus</name>
    <name type="common">Carrageen Irish moss</name>
    <name type="synonym">Polymorpha crispa</name>
    <dbReference type="NCBI Taxonomy" id="2769"/>
    <lineage>
        <taxon>Eukaryota</taxon>
        <taxon>Rhodophyta</taxon>
        <taxon>Florideophyceae</taxon>
        <taxon>Rhodymeniophycidae</taxon>
        <taxon>Gigartinales</taxon>
        <taxon>Gigartinaceae</taxon>
        <taxon>Chondrus</taxon>
    </lineage>
</organism>
<sequence>MLSFCPVPALPGRQHARPTFPDVNAQSSCSVTPVMRAHTATPSVLALAASALLAAGAWHPKVLPPAIRRGAYPAAGVAFLTAALLRPRSTKARDEGLLRPVRAVQIPPVEKNERTRADEGKAGQSVFSASRREWSEPASTDVIDKSASTSDPAVAVNIPNTKSTVYSYSYKRTVKREKQNQGVSANQTRDDDDPGLGVEDMRAAFGHMRGEFITTPESDKAGREQFASTRTRADDWEDAWEEDSEEVDYARRGTSPDIQSGTTHETEERQPMPISSAKLIQQLVRAPMWVLSEVVLPVADTVALVWFDLKVWLLQIPERHSRQGKDRYFLPALKRRRSYAREADDDRPSHELTEEEMQIKQLQTMTKKVVKGMEGTVRNIFKDIL</sequence>
<feature type="compositionally biased region" description="Acidic residues" evidence="1">
    <location>
        <begin position="235"/>
        <end position="247"/>
    </location>
</feature>
<proteinExistence type="predicted"/>
<feature type="compositionally biased region" description="Basic and acidic residues" evidence="1">
    <location>
        <begin position="110"/>
        <end position="121"/>
    </location>
</feature>
<gene>
    <name evidence="2" type="ORF">CHC_T00002661001</name>
</gene>